<dbReference type="GO" id="GO:0015616">
    <property type="term" value="F:DNA translocase activity"/>
    <property type="evidence" value="ECO:0007669"/>
    <property type="project" value="TreeGrafter"/>
</dbReference>
<feature type="compositionally biased region" description="Basic and acidic residues" evidence="10">
    <location>
        <begin position="22"/>
        <end position="32"/>
    </location>
</feature>
<dbReference type="EMBL" id="JAZDUA010000534">
    <property type="protein sequence ID" value="KAK7791473.1"/>
    <property type="molecule type" value="Genomic_DNA"/>
</dbReference>
<dbReference type="InterPro" id="IPR050496">
    <property type="entry name" value="SNF2_RAD54_helicase_repair"/>
</dbReference>
<feature type="domain" description="Helicase C-terminal" evidence="12">
    <location>
        <begin position="606"/>
        <end position="767"/>
    </location>
</feature>
<keyword evidence="7" id="KW-0131">Cell cycle</keyword>
<protein>
    <recommendedName>
        <fullName evidence="2">DNA repair and recombination protein RAD54-like</fullName>
    </recommendedName>
    <alternativeName>
        <fullName evidence="9">Protein okra</fullName>
    </alternativeName>
</protein>
<dbReference type="InterPro" id="IPR038718">
    <property type="entry name" value="SNF2-like_sf"/>
</dbReference>
<dbReference type="Pfam" id="PF00176">
    <property type="entry name" value="SNF2-rel_dom"/>
    <property type="match status" value="1"/>
</dbReference>
<reference evidence="13 14" key="1">
    <citation type="submission" date="2024-03" db="EMBL/GenBank/DDBJ databases">
        <title>The genome assembly and annotation of the cricket Gryllus longicercus Weissman &amp; Gray.</title>
        <authorList>
            <person name="Szrajer S."/>
            <person name="Gray D."/>
            <person name="Ylla G."/>
        </authorList>
    </citation>
    <scope>NUCLEOTIDE SEQUENCE [LARGE SCALE GENOMIC DNA]</scope>
    <source>
        <strain evidence="13">DAG 2021-001</strain>
        <tissue evidence="13">Whole body minus gut</tissue>
    </source>
</reference>
<dbReference type="InterPro" id="IPR027417">
    <property type="entry name" value="P-loop_NTPase"/>
</dbReference>
<dbReference type="Proteomes" id="UP001378592">
    <property type="component" value="Unassembled WGS sequence"/>
</dbReference>
<evidence type="ECO:0000256" key="5">
    <source>
        <dbReference type="ARBA" id="ARBA00022801"/>
    </source>
</evidence>
<dbReference type="InterPro" id="IPR014001">
    <property type="entry name" value="Helicase_ATP-bd"/>
</dbReference>
<dbReference type="InterPro" id="IPR049730">
    <property type="entry name" value="SNF2/RAD54-like_C"/>
</dbReference>
<evidence type="ECO:0000256" key="3">
    <source>
        <dbReference type="ARBA" id="ARBA00022618"/>
    </source>
</evidence>
<sequence length="883" mass="99674">MRRSAAPSFKFSGLGVSNSKSDVQKPKDKDFTFPKAARSTASILSLLNSDGGEEEENGTRNNTNTTSSLEHCRRQSVVIDPPGTKENKPENRRVIDGKKISPGAVCDGVFAHHIQLFNVVWGKQSTKKHKTWEGDGTLEVHEKSVVLKDTEGKVLGQANRKSAPLEEGSRLFIGSKEVEIIDAVTPTPGEVLNQSSSSKRTAETAALHVPQSFKKGKVAPSFQIPVRRPPGSGVLQPQVPLVMPQPPNEHQWKFNTACLPVTNVAVDPFLVRVLRPHQREGVVFLYECITGMRKMDCFGAILADEMGLGKTLQCIALVWTLLKKGPYGGIPVLKRVLVVTPSSLVLNWEKEFLSWLGRERISLFVVDQKKKPRDYGKYKKESVMLISYEMFVRYHEDINTLQFDLLICDEGHRLKNNSIKVSILLTKLRCRRKILLTGTPIQNDLQEFFSLVDFVNPGILSTLQEFHQYYEEPILASRQPRASKSVKELGEKRTSELSSATCWFILRRTQDVINKFLPTKEESVIFCVMSSLQEELYKTAVSYWTNREVLAHSDNVAHLSVITALKKICNHPFLVWDKSEMIAEYLEQMYTNDYNFSIEHSGKLIVLMNLLRYASSQKEKVVVVSYYTQTLDMLASVFSQEQFKYCRLDGSVPSGQRQKIVEQFNSNYIDYFIFLLSARAGGVGLNLTGASRLVLYDCDWNPATDLQAMSRIWRDGQKRAVHIYRLLTTGSIEEKMFQRQLSKTDLSGAIVDSHKKTSIKLSNEELKDLFTIHTDVSCLTHDLLRCDCSGSGEAPGPPEEYVEIGDPCASQDTTLLLKNYKPDSQKLHMNELFKWEHHGKPLNISVLQNMGLSDSTDYITYMFRNMSVENDSAVNKLNSPSSL</sequence>
<evidence type="ECO:0000256" key="2">
    <source>
        <dbReference type="ARBA" id="ARBA00015341"/>
    </source>
</evidence>
<dbReference type="SMART" id="SM00490">
    <property type="entry name" value="HELICc"/>
    <property type="match status" value="1"/>
</dbReference>
<comment type="caution">
    <text evidence="13">The sequence shown here is derived from an EMBL/GenBank/DDBJ whole genome shotgun (WGS) entry which is preliminary data.</text>
</comment>
<dbReference type="PANTHER" id="PTHR45629:SF7">
    <property type="entry name" value="DNA EXCISION REPAIR PROTEIN ERCC-6-RELATED"/>
    <property type="match status" value="1"/>
</dbReference>
<dbReference type="Gene3D" id="3.40.50.10810">
    <property type="entry name" value="Tandem AAA-ATPase domain"/>
    <property type="match status" value="1"/>
</dbReference>
<evidence type="ECO:0000313" key="13">
    <source>
        <dbReference type="EMBL" id="KAK7791473.1"/>
    </source>
</evidence>
<evidence type="ECO:0000256" key="10">
    <source>
        <dbReference type="SAM" id="MobiDB-lite"/>
    </source>
</evidence>
<feature type="domain" description="Helicase ATP-binding" evidence="11">
    <location>
        <begin position="291"/>
        <end position="458"/>
    </location>
</feature>
<dbReference type="SMART" id="SM00487">
    <property type="entry name" value="DEXDc"/>
    <property type="match status" value="1"/>
</dbReference>
<keyword evidence="6" id="KW-0469">Meiosis</keyword>
<dbReference type="Gene3D" id="3.40.50.300">
    <property type="entry name" value="P-loop containing nucleotide triphosphate hydrolases"/>
    <property type="match status" value="1"/>
</dbReference>
<feature type="compositionally biased region" description="Polar residues" evidence="10">
    <location>
        <begin position="39"/>
        <end position="48"/>
    </location>
</feature>
<dbReference type="GO" id="GO:0007131">
    <property type="term" value="P:reciprocal meiotic recombination"/>
    <property type="evidence" value="ECO:0007669"/>
    <property type="project" value="TreeGrafter"/>
</dbReference>
<dbReference type="GO" id="GO:0005634">
    <property type="term" value="C:nucleus"/>
    <property type="evidence" value="ECO:0007669"/>
    <property type="project" value="TreeGrafter"/>
</dbReference>
<organism evidence="13 14">
    <name type="scientific">Gryllus longicercus</name>
    <dbReference type="NCBI Taxonomy" id="2509291"/>
    <lineage>
        <taxon>Eukaryota</taxon>
        <taxon>Metazoa</taxon>
        <taxon>Ecdysozoa</taxon>
        <taxon>Arthropoda</taxon>
        <taxon>Hexapoda</taxon>
        <taxon>Insecta</taxon>
        <taxon>Pterygota</taxon>
        <taxon>Neoptera</taxon>
        <taxon>Polyneoptera</taxon>
        <taxon>Orthoptera</taxon>
        <taxon>Ensifera</taxon>
        <taxon>Gryllidea</taxon>
        <taxon>Grylloidea</taxon>
        <taxon>Gryllidae</taxon>
        <taxon>Gryllinae</taxon>
        <taxon>Gryllus</taxon>
    </lineage>
</organism>
<comment type="subunit">
    <text evidence="1">Interacts (via N-terminus) with spn-A/Rad51.</text>
</comment>
<keyword evidence="14" id="KW-1185">Reference proteome</keyword>
<keyword evidence="3" id="KW-0132">Cell division</keyword>
<evidence type="ECO:0000313" key="14">
    <source>
        <dbReference type="Proteomes" id="UP001378592"/>
    </source>
</evidence>
<dbReference type="CDD" id="cd18793">
    <property type="entry name" value="SF2_C_SNF"/>
    <property type="match status" value="1"/>
</dbReference>
<gene>
    <name evidence="13" type="ORF">R5R35_002392</name>
</gene>
<evidence type="ECO:0000259" key="12">
    <source>
        <dbReference type="PROSITE" id="PS51194"/>
    </source>
</evidence>
<dbReference type="AlphaFoldDB" id="A0AAN9V4J4"/>
<evidence type="ECO:0000256" key="8">
    <source>
        <dbReference type="ARBA" id="ARBA00024776"/>
    </source>
</evidence>
<name>A0AAN9V4J4_9ORTH</name>
<dbReference type="PROSITE" id="PS51192">
    <property type="entry name" value="HELICASE_ATP_BIND_1"/>
    <property type="match status" value="1"/>
</dbReference>
<dbReference type="PROSITE" id="PS51194">
    <property type="entry name" value="HELICASE_CTER"/>
    <property type="match status" value="1"/>
</dbReference>
<dbReference type="Pfam" id="PF00271">
    <property type="entry name" value="Helicase_C"/>
    <property type="match status" value="1"/>
</dbReference>
<accession>A0AAN9V4J4</accession>
<keyword evidence="5" id="KW-0378">Hydrolase</keyword>
<evidence type="ECO:0000256" key="1">
    <source>
        <dbReference type="ARBA" id="ARBA00011467"/>
    </source>
</evidence>
<evidence type="ECO:0000256" key="7">
    <source>
        <dbReference type="ARBA" id="ARBA00023306"/>
    </source>
</evidence>
<evidence type="ECO:0000256" key="4">
    <source>
        <dbReference type="ARBA" id="ARBA00022776"/>
    </source>
</evidence>
<evidence type="ECO:0000256" key="6">
    <source>
        <dbReference type="ARBA" id="ARBA00023254"/>
    </source>
</evidence>
<dbReference type="FunFam" id="3.40.50.10810:FF:000020">
    <property type="entry name" value="DNA repair and recombination protein RAD54B"/>
    <property type="match status" value="1"/>
</dbReference>
<dbReference type="GO" id="GO:0051301">
    <property type="term" value="P:cell division"/>
    <property type="evidence" value="ECO:0007669"/>
    <property type="project" value="UniProtKB-KW"/>
</dbReference>
<proteinExistence type="predicted"/>
<dbReference type="GO" id="GO:0000724">
    <property type="term" value="P:double-strand break repair via homologous recombination"/>
    <property type="evidence" value="ECO:0007669"/>
    <property type="project" value="TreeGrafter"/>
</dbReference>
<dbReference type="Gene3D" id="1.20.120.850">
    <property type="entry name" value="SWI2/SNF2 ATPases, N-terminal domain"/>
    <property type="match status" value="1"/>
</dbReference>
<dbReference type="InterPro" id="IPR000330">
    <property type="entry name" value="SNF2_N"/>
</dbReference>
<dbReference type="PANTHER" id="PTHR45629">
    <property type="entry name" value="SNF2/RAD54 FAMILY MEMBER"/>
    <property type="match status" value="1"/>
</dbReference>
<dbReference type="GO" id="GO:0005524">
    <property type="term" value="F:ATP binding"/>
    <property type="evidence" value="ECO:0007669"/>
    <property type="project" value="InterPro"/>
</dbReference>
<feature type="region of interest" description="Disordered" evidence="10">
    <location>
        <begin position="1"/>
        <end position="90"/>
    </location>
</feature>
<comment type="function">
    <text evidence="8">Involved in mitotic DNA repair and meiotic recombination. Functions in the recombinational DNA repair pathway. Essential for interhomolog gene conversion (GC), but may have a less important role in intersister GC than spn-A/Rad51. In the presence of DNA, spn-A/Rad51 enhances the ATPase activity of okr/Rad54.</text>
</comment>
<dbReference type="InterPro" id="IPR001650">
    <property type="entry name" value="Helicase_C-like"/>
</dbReference>
<dbReference type="GO" id="GO:0016787">
    <property type="term" value="F:hydrolase activity"/>
    <property type="evidence" value="ECO:0007669"/>
    <property type="project" value="UniProtKB-KW"/>
</dbReference>
<keyword evidence="4" id="KW-0498">Mitosis</keyword>
<evidence type="ECO:0000256" key="9">
    <source>
        <dbReference type="ARBA" id="ARBA00029956"/>
    </source>
</evidence>
<dbReference type="SUPFAM" id="SSF52540">
    <property type="entry name" value="P-loop containing nucleoside triphosphate hydrolases"/>
    <property type="match status" value="2"/>
</dbReference>
<evidence type="ECO:0000259" key="11">
    <source>
        <dbReference type="PROSITE" id="PS51192"/>
    </source>
</evidence>